<dbReference type="STRING" id="683960.A0A1E3P0W2"/>
<keyword evidence="6" id="KW-0175">Coiled coil</keyword>
<feature type="compositionally biased region" description="Polar residues" evidence="7">
    <location>
        <begin position="205"/>
        <end position="225"/>
    </location>
</feature>
<sequence>MSKKDKKRATVQGKLNKMDENFKLDKDYHYRSMLQDLQRSLSTMHQGTNEVLVERMKDFEESRDYELVELRLWEEYQVQRAEKEFFEEVEKANTEHDEMVKLVKEKLYANLEKQIKQLKEDKILLDLANSHSYNMDTSLTNVHDFHKNTRSSNSLKDSTISSIGYMSDRRGLRRRDMNYSTNNDDSHLSANDSGNNSSSKKRKTNGSSGRYSSNDETFMSDNGDLSSILFGEKPEKVHTRHSSKSFVTPPGLKPEEINDDLLLMKKK</sequence>
<evidence type="ECO:0000313" key="9">
    <source>
        <dbReference type="Proteomes" id="UP000094112"/>
    </source>
</evidence>
<dbReference type="EMBL" id="KV454211">
    <property type="protein sequence ID" value="ODQ59081.1"/>
    <property type="molecule type" value="Genomic_DNA"/>
</dbReference>
<dbReference type="GO" id="GO:0010468">
    <property type="term" value="P:regulation of gene expression"/>
    <property type="evidence" value="ECO:0007669"/>
    <property type="project" value="UniProtKB-ARBA"/>
</dbReference>
<evidence type="ECO:0000256" key="4">
    <source>
        <dbReference type="ARBA" id="ARBA00023163"/>
    </source>
</evidence>
<evidence type="ECO:0000313" key="8">
    <source>
        <dbReference type="EMBL" id="ODQ59081.1"/>
    </source>
</evidence>
<evidence type="ECO:0000256" key="1">
    <source>
        <dbReference type="ARBA" id="ARBA00004123"/>
    </source>
</evidence>
<protein>
    <recommendedName>
        <fullName evidence="10">Transcriptional regulatory protein SDS3</fullName>
    </recommendedName>
</protein>
<evidence type="ECO:0000256" key="3">
    <source>
        <dbReference type="ARBA" id="ARBA00023015"/>
    </source>
</evidence>
<dbReference type="GO" id="GO:0005654">
    <property type="term" value="C:nucleoplasm"/>
    <property type="evidence" value="ECO:0007669"/>
    <property type="project" value="UniProtKB-ARBA"/>
</dbReference>
<gene>
    <name evidence="8" type="ORF">WICANDRAFT_63583</name>
</gene>
<evidence type="ECO:0000256" key="5">
    <source>
        <dbReference type="ARBA" id="ARBA00023242"/>
    </source>
</evidence>
<dbReference type="Proteomes" id="UP000094112">
    <property type="component" value="Unassembled WGS sequence"/>
</dbReference>
<feature type="region of interest" description="Disordered" evidence="7">
    <location>
        <begin position="171"/>
        <end position="259"/>
    </location>
</feature>
<keyword evidence="4" id="KW-0804">Transcription</keyword>
<proteinExistence type="predicted"/>
<feature type="coiled-coil region" evidence="6">
    <location>
        <begin position="101"/>
        <end position="128"/>
    </location>
</feature>
<keyword evidence="2" id="KW-0678">Repressor</keyword>
<dbReference type="AlphaFoldDB" id="A0A1E3P0W2"/>
<keyword evidence="9" id="KW-1185">Reference proteome</keyword>
<feature type="compositionally biased region" description="Polar residues" evidence="7">
    <location>
        <begin position="178"/>
        <end position="198"/>
    </location>
</feature>
<evidence type="ECO:0008006" key="10">
    <source>
        <dbReference type="Google" id="ProtNLM"/>
    </source>
</evidence>
<keyword evidence="3" id="KW-0805">Transcription regulation</keyword>
<dbReference type="OrthoDB" id="70376at2759"/>
<organism evidence="8 9">
    <name type="scientific">Wickerhamomyces anomalus (strain ATCC 58044 / CBS 1984 / NCYC 433 / NRRL Y-366-8)</name>
    <name type="common">Yeast</name>
    <name type="synonym">Hansenula anomala</name>
    <dbReference type="NCBI Taxonomy" id="683960"/>
    <lineage>
        <taxon>Eukaryota</taxon>
        <taxon>Fungi</taxon>
        <taxon>Dikarya</taxon>
        <taxon>Ascomycota</taxon>
        <taxon>Saccharomycotina</taxon>
        <taxon>Saccharomycetes</taxon>
        <taxon>Phaffomycetales</taxon>
        <taxon>Wickerhamomycetaceae</taxon>
        <taxon>Wickerhamomyces</taxon>
    </lineage>
</organism>
<comment type="subcellular location">
    <subcellularLocation>
        <location evidence="1">Nucleus</location>
    </subcellularLocation>
</comment>
<name>A0A1E3P0W2_WICAA</name>
<dbReference type="SMART" id="SM01401">
    <property type="entry name" value="Sds3"/>
    <property type="match status" value="1"/>
</dbReference>
<evidence type="ECO:0000256" key="7">
    <source>
        <dbReference type="SAM" id="MobiDB-lite"/>
    </source>
</evidence>
<dbReference type="GeneID" id="30200821"/>
<accession>A0A1E3P0W2</accession>
<keyword evidence="5" id="KW-0539">Nucleus</keyword>
<dbReference type="Pfam" id="PF08598">
    <property type="entry name" value="Sds3"/>
    <property type="match status" value="1"/>
</dbReference>
<dbReference type="PANTHER" id="PTHR21964">
    <property type="entry name" value="BREAST CANCER METASTASIS-SUPPRESSOR 1"/>
    <property type="match status" value="1"/>
</dbReference>
<evidence type="ECO:0000256" key="2">
    <source>
        <dbReference type="ARBA" id="ARBA00022491"/>
    </source>
</evidence>
<evidence type="ECO:0000256" key="6">
    <source>
        <dbReference type="SAM" id="Coils"/>
    </source>
</evidence>
<dbReference type="RefSeq" id="XP_019038288.1">
    <property type="nucleotide sequence ID" value="XM_019183575.1"/>
</dbReference>
<dbReference type="InterPro" id="IPR013907">
    <property type="entry name" value="Sds3"/>
</dbReference>
<reference evidence="8 9" key="1">
    <citation type="journal article" date="2016" name="Proc. Natl. Acad. Sci. U.S.A.">
        <title>Comparative genomics of biotechnologically important yeasts.</title>
        <authorList>
            <person name="Riley R."/>
            <person name="Haridas S."/>
            <person name="Wolfe K.H."/>
            <person name="Lopes M.R."/>
            <person name="Hittinger C.T."/>
            <person name="Goeker M."/>
            <person name="Salamov A.A."/>
            <person name="Wisecaver J.H."/>
            <person name="Long T.M."/>
            <person name="Calvey C.H."/>
            <person name="Aerts A.L."/>
            <person name="Barry K.W."/>
            <person name="Choi C."/>
            <person name="Clum A."/>
            <person name="Coughlan A.Y."/>
            <person name="Deshpande S."/>
            <person name="Douglass A.P."/>
            <person name="Hanson S.J."/>
            <person name="Klenk H.-P."/>
            <person name="LaButti K.M."/>
            <person name="Lapidus A."/>
            <person name="Lindquist E.A."/>
            <person name="Lipzen A.M."/>
            <person name="Meier-Kolthoff J.P."/>
            <person name="Ohm R.A."/>
            <person name="Otillar R.P."/>
            <person name="Pangilinan J.L."/>
            <person name="Peng Y."/>
            <person name="Rokas A."/>
            <person name="Rosa C.A."/>
            <person name="Scheuner C."/>
            <person name="Sibirny A.A."/>
            <person name="Slot J.C."/>
            <person name="Stielow J.B."/>
            <person name="Sun H."/>
            <person name="Kurtzman C.P."/>
            <person name="Blackwell M."/>
            <person name="Grigoriev I.V."/>
            <person name="Jeffries T.W."/>
        </authorList>
    </citation>
    <scope>NUCLEOTIDE SEQUENCE [LARGE SCALE GENOMIC DNA]</scope>
    <source>
        <strain evidence="9">ATCC 58044 / CBS 1984 / NCYC 433 / NRRL Y-366-8</strain>
    </source>
</reference>